<dbReference type="GO" id="GO:0016998">
    <property type="term" value="P:cell wall macromolecule catabolic process"/>
    <property type="evidence" value="ECO:0007669"/>
    <property type="project" value="InterPro"/>
</dbReference>
<keyword evidence="2" id="KW-0732">Signal</keyword>
<dbReference type="SUPFAM" id="SSF51445">
    <property type="entry name" value="(Trans)glycosidases"/>
    <property type="match status" value="1"/>
</dbReference>
<dbReference type="PANTHER" id="PTHR34135:SF2">
    <property type="entry name" value="LYSOZYME"/>
    <property type="match status" value="1"/>
</dbReference>
<dbReference type="AlphaFoldDB" id="A0A6C2C6C5"/>
<evidence type="ECO:0000256" key="1">
    <source>
        <dbReference type="ARBA" id="ARBA00010646"/>
    </source>
</evidence>
<dbReference type="GO" id="GO:0003796">
    <property type="term" value="F:lysozyme activity"/>
    <property type="evidence" value="ECO:0007669"/>
    <property type="project" value="InterPro"/>
</dbReference>
<name>A0A6C2C6C5_9LACO</name>
<organism evidence="3 4">
    <name type="scientific">Weissella muntiaci</name>
    <dbReference type="NCBI Taxonomy" id="2508881"/>
    <lineage>
        <taxon>Bacteria</taxon>
        <taxon>Bacillati</taxon>
        <taxon>Bacillota</taxon>
        <taxon>Bacilli</taxon>
        <taxon>Lactobacillales</taxon>
        <taxon>Lactobacillaceae</taxon>
        <taxon>Weissella</taxon>
    </lineage>
</organism>
<evidence type="ECO:0000256" key="2">
    <source>
        <dbReference type="SAM" id="SignalP"/>
    </source>
</evidence>
<feature type="chain" id="PRO_5025626919" evidence="2">
    <location>
        <begin position="36"/>
        <end position="356"/>
    </location>
</feature>
<dbReference type="Proteomes" id="UP000371977">
    <property type="component" value="Unassembled WGS sequence"/>
</dbReference>
<dbReference type="PROSITE" id="PS51904">
    <property type="entry name" value="GLYCOSYL_HYDROL_F25_2"/>
    <property type="match status" value="1"/>
</dbReference>
<evidence type="ECO:0000313" key="4">
    <source>
        <dbReference type="Proteomes" id="UP000371977"/>
    </source>
</evidence>
<keyword evidence="4" id="KW-1185">Reference proteome</keyword>
<dbReference type="GO" id="GO:0009253">
    <property type="term" value="P:peptidoglycan catabolic process"/>
    <property type="evidence" value="ECO:0007669"/>
    <property type="project" value="InterPro"/>
</dbReference>
<dbReference type="InterPro" id="IPR038263">
    <property type="entry name" value="Lytic_exo_TRD_sf"/>
</dbReference>
<dbReference type="GO" id="GO:0016052">
    <property type="term" value="P:carbohydrate catabolic process"/>
    <property type="evidence" value="ECO:0007669"/>
    <property type="project" value="TreeGrafter"/>
</dbReference>
<dbReference type="InterPro" id="IPR017853">
    <property type="entry name" value="GH"/>
</dbReference>
<comment type="caution">
    <text evidence="3">The sequence shown here is derived from an EMBL/GenBank/DDBJ whole genome shotgun (WGS) entry which is preliminary data.</text>
</comment>
<comment type="similarity">
    <text evidence="1">Belongs to the glycosyl hydrolase 25 family.</text>
</comment>
<dbReference type="Gene3D" id="3.20.20.80">
    <property type="entry name" value="Glycosidases"/>
    <property type="match status" value="1"/>
</dbReference>
<feature type="signal peptide" evidence="2">
    <location>
        <begin position="1"/>
        <end position="35"/>
    </location>
</feature>
<dbReference type="OrthoDB" id="2173042at2"/>
<sequence length="356" mass="39053">MEDVKLNKLKTLVVAIASAFFVFGGMAVFSQSAHADTPRYDMIDVSNHNGAMSADEFRFMRDNYGVKAVTTKISEGTTFSDWTAAGNIKAAIDAGIYVNGYHFLSSTTIDGAIVEADYAVQQARADGLPVGAVLAVDVENSYQMNMGRAMQPVVQAFINEVQRAGGYRSTTYTMGSHLEVSVDGDPSWIASYPYTPTSEQSWYSTEHAWQWTSKATFASSLGVFDVSQLYDDFFTAGQDASNNVTPPAENNNQTDTVQLDGVYVVDSWKTYGSGWYARNNDISIPVADYNNDIPVQSVTLTDRYGNALGNQVAQGNNGIMEYFTLNDNYKVLSRVGNAIQIEMNGESVWLKMAYTK</sequence>
<proteinExistence type="inferred from homology"/>
<reference evidence="3 4" key="1">
    <citation type="submission" date="2019-01" db="EMBL/GenBank/DDBJ databases">
        <title>Weissella sp. nov., a novel lactic acid bacterium isolated from animal feces.</title>
        <authorList>
            <person name="Wang L.-T."/>
        </authorList>
    </citation>
    <scope>NUCLEOTIDE SEQUENCE [LARGE SCALE GENOMIC DNA]</scope>
    <source>
        <strain evidence="3 4">8H-2</strain>
    </source>
</reference>
<protein>
    <submittedName>
        <fullName evidence="3">Endolysin</fullName>
    </submittedName>
</protein>
<dbReference type="InterPro" id="IPR002053">
    <property type="entry name" value="Glyco_hydro_25"/>
</dbReference>
<evidence type="ECO:0000313" key="3">
    <source>
        <dbReference type="EMBL" id="TYC48825.1"/>
    </source>
</evidence>
<dbReference type="EMBL" id="SDGZ01000016">
    <property type="protein sequence ID" value="TYC48825.1"/>
    <property type="molecule type" value="Genomic_DNA"/>
</dbReference>
<accession>A0A6C2C6C5</accession>
<gene>
    <name evidence="3" type="ORF">ESZ50_08070</name>
</gene>
<dbReference type="Pfam" id="PF01183">
    <property type="entry name" value="Glyco_hydro_25"/>
    <property type="match status" value="1"/>
</dbReference>
<dbReference type="Gene3D" id="2.40.50.670">
    <property type="match status" value="1"/>
</dbReference>
<dbReference type="PANTHER" id="PTHR34135">
    <property type="entry name" value="LYSOZYME"/>
    <property type="match status" value="1"/>
</dbReference>